<feature type="region of interest" description="Disordered" evidence="1">
    <location>
        <begin position="117"/>
        <end position="139"/>
    </location>
</feature>
<evidence type="ECO:0000313" key="2">
    <source>
        <dbReference type="EMBL" id="PKI57401.1"/>
    </source>
</evidence>
<accession>A0A2I0JM98</accession>
<dbReference type="AlphaFoldDB" id="A0A2I0JM98"/>
<protein>
    <submittedName>
        <fullName evidence="2">Uncharacterized protein</fullName>
    </submittedName>
</protein>
<evidence type="ECO:0000313" key="3">
    <source>
        <dbReference type="Proteomes" id="UP000233551"/>
    </source>
</evidence>
<feature type="region of interest" description="Disordered" evidence="1">
    <location>
        <begin position="1"/>
        <end position="70"/>
    </location>
</feature>
<comment type="caution">
    <text evidence="2">The sequence shown here is derived from an EMBL/GenBank/DDBJ whole genome shotgun (WGS) entry which is preliminary data.</text>
</comment>
<sequence>MEEDHSADRQARWGIGEKTRIGERVHGGVGWTKRRPVPRAAAQGSEAECLVGEAGSGESNVGGRINTWSEGNCCAEGTALDGGSPNNEIDGKWKEAMGHNIGESGGRRATTVKEAVKKTGQGMYETGDKTMDGPSRTVG</sequence>
<keyword evidence="3" id="KW-1185">Reference proteome</keyword>
<reference evidence="2 3" key="1">
    <citation type="submission" date="2017-11" db="EMBL/GenBank/DDBJ databases">
        <title>De-novo sequencing of pomegranate (Punica granatum L.) genome.</title>
        <authorList>
            <person name="Akparov Z."/>
            <person name="Amiraslanov A."/>
            <person name="Hajiyeva S."/>
            <person name="Abbasov M."/>
            <person name="Kaur K."/>
            <person name="Hamwieh A."/>
            <person name="Solovyev V."/>
            <person name="Salamov A."/>
            <person name="Braich B."/>
            <person name="Kosarev P."/>
            <person name="Mahmoud A."/>
            <person name="Hajiyev E."/>
            <person name="Babayeva S."/>
            <person name="Izzatullayeva V."/>
            <person name="Mammadov A."/>
            <person name="Mammadov A."/>
            <person name="Sharifova S."/>
            <person name="Ojaghi J."/>
            <person name="Eynullazada K."/>
            <person name="Bayramov B."/>
            <person name="Abdulazimova A."/>
            <person name="Shahmuradov I."/>
        </authorList>
    </citation>
    <scope>NUCLEOTIDE SEQUENCE [LARGE SCALE GENOMIC DNA]</scope>
    <source>
        <strain evidence="3">cv. AG2017</strain>
        <tissue evidence="2">Leaf</tissue>
    </source>
</reference>
<name>A0A2I0JM98_PUNGR</name>
<dbReference type="EMBL" id="PGOL01001510">
    <property type="protein sequence ID" value="PKI57401.1"/>
    <property type="molecule type" value="Genomic_DNA"/>
</dbReference>
<gene>
    <name evidence="2" type="ORF">CRG98_022246</name>
</gene>
<dbReference type="Proteomes" id="UP000233551">
    <property type="component" value="Unassembled WGS sequence"/>
</dbReference>
<proteinExistence type="predicted"/>
<organism evidence="2 3">
    <name type="scientific">Punica granatum</name>
    <name type="common">Pomegranate</name>
    <dbReference type="NCBI Taxonomy" id="22663"/>
    <lineage>
        <taxon>Eukaryota</taxon>
        <taxon>Viridiplantae</taxon>
        <taxon>Streptophyta</taxon>
        <taxon>Embryophyta</taxon>
        <taxon>Tracheophyta</taxon>
        <taxon>Spermatophyta</taxon>
        <taxon>Magnoliopsida</taxon>
        <taxon>eudicotyledons</taxon>
        <taxon>Gunneridae</taxon>
        <taxon>Pentapetalae</taxon>
        <taxon>rosids</taxon>
        <taxon>malvids</taxon>
        <taxon>Myrtales</taxon>
        <taxon>Lythraceae</taxon>
        <taxon>Punica</taxon>
    </lineage>
</organism>
<evidence type="ECO:0000256" key="1">
    <source>
        <dbReference type="SAM" id="MobiDB-lite"/>
    </source>
</evidence>
<feature type="compositionally biased region" description="Basic and acidic residues" evidence="1">
    <location>
        <begin position="1"/>
        <end position="26"/>
    </location>
</feature>